<feature type="region of interest" description="Disordered" evidence="1">
    <location>
        <begin position="1"/>
        <end position="51"/>
    </location>
</feature>
<dbReference type="GO" id="GO:0000785">
    <property type="term" value="C:chromatin"/>
    <property type="evidence" value="ECO:0007669"/>
    <property type="project" value="TreeGrafter"/>
</dbReference>
<organism evidence="3 4">
    <name type="scientific">Rhodotorula toruloides</name>
    <name type="common">Yeast</name>
    <name type="synonym">Rhodosporidium toruloides</name>
    <dbReference type="NCBI Taxonomy" id="5286"/>
    <lineage>
        <taxon>Eukaryota</taxon>
        <taxon>Fungi</taxon>
        <taxon>Dikarya</taxon>
        <taxon>Basidiomycota</taxon>
        <taxon>Pucciniomycotina</taxon>
        <taxon>Microbotryomycetes</taxon>
        <taxon>Sporidiobolales</taxon>
        <taxon>Sporidiobolaceae</taxon>
        <taxon>Rhodotorula</taxon>
    </lineage>
</organism>
<dbReference type="InterPro" id="IPR028009">
    <property type="entry name" value="ESCO_Acetyltransf_dom"/>
</dbReference>
<comment type="caution">
    <text evidence="3">The sequence shown here is derived from an EMBL/GenBank/DDBJ whole genome shotgun (WGS) entry which is preliminary data.</text>
</comment>
<evidence type="ECO:0000259" key="2">
    <source>
        <dbReference type="Pfam" id="PF13880"/>
    </source>
</evidence>
<dbReference type="Pfam" id="PF13880">
    <property type="entry name" value="Acetyltransf_13"/>
    <property type="match status" value="1"/>
</dbReference>
<dbReference type="PANTHER" id="PTHR45884:SF2">
    <property type="entry name" value="N-ACETYLTRANSFERASE ECO"/>
    <property type="match status" value="1"/>
</dbReference>
<feature type="compositionally biased region" description="Low complexity" evidence="1">
    <location>
        <begin position="24"/>
        <end position="51"/>
    </location>
</feature>
<proteinExistence type="predicted"/>
<dbReference type="GO" id="GO:0061733">
    <property type="term" value="F:protein-lysine-acetyltransferase activity"/>
    <property type="evidence" value="ECO:0007669"/>
    <property type="project" value="TreeGrafter"/>
</dbReference>
<feature type="compositionally biased region" description="Basic and acidic residues" evidence="1">
    <location>
        <begin position="101"/>
        <end position="115"/>
    </location>
</feature>
<dbReference type="GO" id="GO:0005634">
    <property type="term" value="C:nucleus"/>
    <property type="evidence" value="ECO:0007669"/>
    <property type="project" value="TreeGrafter"/>
</dbReference>
<reference evidence="3 4" key="1">
    <citation type="submission" date="2019-07" db="EMBL/GenBank/DDBJ databases">
        <title>Rhodotorula toruloides NBRC10032 genome sequencing.</title>
        <authorList>
            <person name="Shida Y."/>
            <person name="Takaku H."/>
            <person name="Ogasawara W."/>
            <person name="Mori K."/>
        </authorList>
    </citation>
    <scope>NUCLEOTIDE SEQUENCE [LARGE SCALE GENOMIC DNA]</scope>
    <source>
        <strain evidence="3 4">NBRC10032</strain>
    </source>
</reference>
<feature type="compositionally biased region" description="Low complexity" evidence="1">
    <location>
        <begin position="145"/>
        <end position="179"/>
    </location>
</feature>
<evidence type="ECO:0000256" key="1">
    <source>
        <dbReference type="SAM" id="MobiDB-lite"/>
    </source>
</evidence>
<dbReference type="GO" id="GO:0007064">
    <property type="term" value="P:mitotic sister chromatid cohesion"/>
    <property type="evidence" value="ECO:0007669"/>
    <property type="project" value="TreeGrafter"/>
</dbReference>
<name>A0A511KGA6_RHOTO</name>
<feature type="compositionally biased region" description="Basic residues" evidence="1">
    <location>
        <begin position="129"/>
        <end position="140"/>
    </location>
</feature>
<sequence length="420" mass="45503">MPASRPTVKRQYGARKTAGESEKPTTTSPTSILRSSASSSSAYGLSPPRKSLRLLSNAGDDWTAAVAETFSSPMMSGEEESSGSKTRRTREKSTPPTTPVMEEKGGGRILRERKTPTKPPTLKGDLRSFFKRTSPRKRQRLFSPTDGSDSAGSFTSSSSTSSSRTAFTSISSTSSSSSSGKPAKYEQLYLDPFHTAGHATLSCTTCALSYARTPEDIAFHAKHHKKVVSGCDWIASDDANGCTVVEEAVDWGAKHGGKVVMLKDILETVDTELSSTSLTPEQLTESKFFLFVTPQRKVIACAVVQRIKCAHQIVQTEAKDEAGDEKKDLLRFGEDQGAIFCSPTPSPTLLGVQRIWTSTSARRHGLASLLLDHVAAKYIYGSPIPRVRRVEDFAFSQPTGKGQKLATAWTGSGRFKVFVD</sequence>
<dbReference type="OrthoDB" id="428854at2759"/>
<dbReference type="PANTHER" id="PTHR45884">
    <property type="entry name" value="N-ACETYLTRANSFERASE ECO"/>
    <property type="match status" value="1"/>
</dbReference>
<gene>
    <name evidence="3" type="ORF">Rt10032_c05g2501</name>
</gene>
<evidence type="ECO:0000313" key="3">
    <source>
        <dbReference type="EMBL" id="GEM08484.1"/>
    </source>
</evidence>
<dbReference type="EMBL" id="BJWK01000005">
    <property type="protein sequence ID" value="GEM08484.1"/>
    <property type="molecule type" value="Genomic_DNA"/>
</dbReference>
<feature type="region of interest" description="Disordered" evidence="1">
    <location>
        <begin position="66"/>
        <end position="182"/>
    </location>
</feature>
<protein>
    <submittedName>
        <fullName evidence="3">N-acetyltransferase</fullName>
    </submittedName>
</protein>
<feature type="domain" description="N-acetyltransferase ESCO acetyl-transferase" evidence="2">
    <location>
        <begin position="347"/>
        <end position="418"/>
    </location>
</feature>
<dbReference type="Proteomes" id="UP000321518">
    <property type="component" value="Unassembled WGS sequence"/>
</dbReference>
<evidence type="ECO:0000313" key="4">
    <source>
        <dbReference type="Proteomes" id="UP000321518"/>
    </source>
</evidence>
<dbReference type="AlphaFoldDB" id="A0A511KGA6"/>
<keyword evidence="3" id="KW-0808">Transferase</keyword>
<accession>A0A511KGA6</accession>